<proteinExistence type="predicted"/>
<sequence>MGNSTNLTLIERVNNDYEMIESRMKENNSLLSIHENQISNINTNGGNFTVGHYYAPNPTKIELLIKAARAFADDSEEYRDLLDELDNYQKPRLGREIIGLEKKLERAKMTPLLEDAIYLKSNAIKKIARYQLQSHKAAVHNYIYGKINEIFNSQIAPKIRAGQNYNEIDQFISTMIIQPLADEVCAADPTINSDTIRGMLYILTGNCHLTWK</sequence>
<gene>
    <name evidence="2" type="ORF">NE536_17575</name>
</gene>
<comment type="caution">
    <text evidence="2">The sequence shown here is derived from an EMBL/GenBank/DDBJ whole genome shotgun (WGS) entry which is preliminary data.</text>
</comment>
<keyword evidence="3" id="KW-1185">Reference proteome</keyword>
<dbReference type="RefSeq" id="WP_261273497.1">
    <property type="nucleotide sequence ID" value="NZ_JAMTCC010000034.1"/>
</dbReference>
<organism evidence="2 3">
    <name type="scientific">Shewanella septentrionalis</name>
    <dbReference type="NCBI Taxonomy" id="2952223"/>
    <lineage>
        <taxon>Bacteria</taxon>
        <taxon>Pseudomonadati</taxon>
        <taxon>Pseudomonadota</taxon>
        <taxon>Gammaproteobacteria</taxon>
        <taxon>Alteromonadales</taxon>
        <taxon>Shewanellaceae</taxon>
        <taxon>Shewanella</taxon>
    </lineage>
</organism>
<evidence type="ECO:0000313" key="2">
    <source>
        <dbReference type="EMBL" id="MCT7947172.1"/>
    </source>
</evidence>
<dbReference type="InterPro" id="IPR046911">
    <property type="entry name" value="ABC-3C_CTD9"/>
</dbReference>
<accession>A0A9X2WY07</accession>
<dbReference type="AlphaFoldDB" id="A0A9X2WY07"/>
<reference evidence="2" key="1">
    <citation type="journal article" date="2023" name="Int. J. Syst. Evol. Microbiol.">
        <title>&lt;i&gt;Shewanella septentrionalis&lt;/i&gt; sp. nov. and &lt;i&gt;Shewanella holmiensis&lt;/i&gt; sp. nov., isolated from Baltic Sea water and sediments.</title>
        <authorList>
            <person name="Martin-Rodriguez A.J."/>
            <person name="Thorell K."/>
            <person name="Joffre E."/>
            <person name="Jensie-Markopoulos S."/>
            <person name="Moore E.R.B."/>
            <person name="Sjoling A."/>
        </authorList>
    </citation>
    <scope>NUCLEOTIDE SEQUENCE</scope>
    <source>
        <strain evidence="2">SP1W3</strain>
    </source>
</reference>
<dbReference type="EMBL" id="JAMTCC010000034">
    <property type="protein sequence ID" value="MCT7947172.1"/>
    <property type="molecule type" value="Genomic_DNA"/>
</dbReference>
<feature type="domain" description="ABC-three component systems C-terminal" evidence="1">
    <location>
        <begin position="99"/>
        <end position="211"/>
    </location>
</feature>
<dbReference type="Proteomes" id="UP001155604">
    <property type="component" value="Unassembled WGS sequence"/>
</dbReference>
<evidence type="ECO:0000313" key="3">
    <source>
        <dbReference type="Proteomes" id="UP001155604"/>
    </source>
</evidence>
<name>A0A9X2WY07_9GAMM</name>
<evidence type="ECO:0000259" key="1">
    <source>
        <dbReference type="Pfam" id="PF20285"/>
    </source>
</evidence>
<dbReference type="Pfam" id="PF20285">
    <property type="entry name" value="CTD9"/>
    <property type="match status" value="1"/>
</dbReference>
<protein>
    <recommendedName>
        <fullName evidence="1">ABC-three component systems C-terminal domain-containing protein</fullName>
    </recommendedName>
</protein>